<dbReference type="AlphaFoldDB" id="A0A085MC41"/>
<name>A0A085MC41_9BILA</name>
<protein>
    <submittedName>
        <fullName evidence="1">Uncharacterized protein</fullName>
    </submittedName>
</protein>
<proteinExistence type="predicted"/>
<dbReference type="EMBL" id="KL363204">
    <property type="protein sequence ID" value="KFD54787.1"/>
    <property type="molecule type" value="Genomic_DNA"/>
</dbReference>
<reference evidence="1 3" key="1">
    <citation type="journal article" date="2014" name="Nat. Genet.">
        <title>Genome and transcriptome of the porcine whipworm Trichuris suis.</title>
        <authorList>
            <person name="Jex A.R."/>
            <person name="Nejsum P."/>
            <person name="Schwarz E.M."/>
            <person name="Hu L."/>
            <person name="Young N.D."/>
            <person name="Hall R.S."/>
            <person name="Korhonen P.K."/>
            <person name="Liao S."/>
            <person name="Thamsborg S."/>
            <person name="Xia J."/>
            <person name="Xu P."/>
            <person name="Wang S."/>
            <person name="Scheerlinck J.P."/>
            <person name="Hofmann A."/>
            <person name="Sternberg P.W."/>
            <person name="Wang J."/>
            <person name="Gasser R.B."/>
        </authorList>
    </citation>
    <scope>NUCLEOTIDE SEQUENCE [LARGE SCALE GENOMIC DNA]</scope>
    <source>
        <strain evidence="2">DCEP-RM93F</strain>
        <strain evidence="1">DCEP-RM93M</strain>
    </source>
</reference>
<dbReference type="Proteomes" id="UP000030758">
    <property type="component" value="Unassembled WGS sequence"/>
</dbReference>
<organism evidence="1 3">
    <name type="scientific">Trichuris suis</name>
    <name type="common">pig whipworm</name>
    <dbReference type="NCBI Taxonomy" id="68888"/>
    <lineage>
        <taxon>Eukaryota</taxon>
        <taxon>Metazoa</taxon>
        <taxon>Ecdysozoa</taxon>
        <taxon>Nematoda</taxon>
        <taxon>Enoplea</taxon>
        <taxon>Dorylaimia</taxon>
        <taxon>Trichinellida</taxon>
        <taxon>Trichuridae</taxon>
        <taxon>Trichuris</taxon>
    </lineage>
</organism>
<accession>A0A085MC41</accession>
<evidence type="ECO:0000313" key="1">
    <source>
        <dbReference type="EMBL" id="KFD54787.1"/>
    </source>
</evidence>
<sequence>MALMTNALEAPAHGKAKANLEYSSTTHRRYLLEESPGTGPLKSKFSRSNGCVALTRSVECRLPLSTNLAVIHNLSEFFYRIGDGKCSSARLVLTEVFADLMKENDCSRTYVEPNIAIILDANLLKLLNFSGSYYGFAQPFNDKDCSPLWSGKRSRQHRAIPYC</sequence>
<evidence type="ECO:0000313" key="3">
    <source>
        <dbReference type="Proteomes" id="UP000030764"/>
    </source>
</evidence>
<keyword evidence="3" id="KW-1185">Reference proteome</keyword>
<evidence type="ECO:0000313" key="2">
    <source>
        <dbReference type="EMBL" id="KFD71662.1"/>
    </source>
</evidence>
<dbReference type="Proteomes" id="UP000030764">
    <property type="component" value="Unassembled WGS sequence"/>
</dbReference>
<gene>
    <name evidence="1" type="ORF">M513_04221</name>
    <name evidence="2" type="ORF">M514_04221</name>
</gene>
<dbReference type="EMBL" id="KL367481">
    <property type="protein sequence ID" value="KFD71662.1"/>
    <property type="molecule type" value="Genomic_DNA"/>
</dbReference>